<dbReference type="AlphaFoldDB" id="A0A4S1CHU9"/>
<evidence type="ECO:0000313" key="1">
    <source>
        <dbReference type="EMBL" id="TGU72710.1"/>
    </source>
</evidence>
<gene>
    <name evidence="1" type="ORF">E4633_10470</name>
</gene>
<comment type="caution">
    <text evidence="1">The sequence shown here is derived from an EMBL/GenBank/DDBJ whole genome shotgun (WGS) entry which is preliminary data.</text>
</comment>
<organism evidence="1 2">
    <name type="scientific">Geomonas terrae</name>
    <dbReference type="NCBI Taxonomy" id="2562681"/>
    <lineage>
        <taxon>Bacteria</taxon>
        <taxon>Pseudomonadati</taxon>
        <taxon>Thermodesulfobacteriota</taxon>
        <taxon>Desulfuromonadia</taxon>
        <taxon>Geobacterales</taxon>
        <taxon>Geobacteraceae</taxon>
        <taxon>Geomonas</taxon>
    </lineage>
</organism>
<keyword evidence="2" id="KW-1185">Reference proteome</keyword>
<dbReference type="Proteomes" id="UP000306416">
    <property type="component" value="Unassembled WGS sequence"/>
</dbReference>
<evidence type="ECO:0000313" key="2">
    <source>
        <dbReference type="Proteomes" id="UP000306416"/>
    </source>
</evidence>
<accession>A0A4S1CHU9</accession>
<reference evidence="1 2" key="1">
    <citation type="submission" date="2019-04" db="EMBL/GenBank/DDBJ databases">
        <title>Geobacter oryzae sp. nov., ferric-reducing bacteria isolated from paddy soil.</title>
        <authorList>
            <person name="Xu Z."/>
            <person name="Masuda Y."/>
            <person name="Itoh H."/>
            <person name="Senoo K."/>
        </authorList>
    </citation>
    <scope>NUCLEOTIDE SEQUENCE [LARGE SCALE GENOMIC DNA]</scope>
    <source>
        <strain evidence="1 2">Red111</strain>
    </source>
</reference>
<dbReference type="RefSeq" id="WP_135870185.1">
    <property type="nucleotide sequence ID" value="NZ_SRSC01000002.1"/>
</dbReference>
<name>A0A4S1CHU9_9BACT</name>
<sequence>MAEFCEEAFDVLKVDKRDYVPTTLEDEVRVDKLVSDLLHRFYEEIQQTGMSPEQATALAGAADYFTRDFVVSIKQRSIFDERAGIVRQFAGNWYIVNTMEPLIDEIEGYLAGVREFYRFLYGHQLISLKFLQAIEAECSELDYYAGRIESFWDIVGDGYLTWEKECTLKD</sequence>
<protein>
    <submittedName>
        <fullName evidence="1">Uncharacterized protein</fullName>
    </submittedName>
</protein>
<proteinExistence type="predicted"/>
<dbReference type="EMBL" id="SRSC01000002">
    <property type="protein sequence ID" value="TGU72710.1"/>
    <property type="molecule type" value="Genomic_DNA"/>
</dbReference>